<evidence type="ECO:0000313" key="13">
    <source>
        <dbReference type="Proteomes" id="UP000199671"/>
    </source>
</evidence>
<evidence type="ECO:0000256" key="2">
    <source>
        <dbReference type="ARBA" id="ARBA00012438"/>
    </source>
</evidence>
<sequence length="516" mass="54512">MSTPSTAAHLLRWQSAHPYLADAAMATVVLVLNVFMGLWPLRQAGIPSAQSWLPLTLGACLVCTLSLVFRRRHLVSTWAVLTFLPILHEAVITRSFDDMGVVEIGYVADTLRAFTLLGVPFTLATLAMRFRAAWVWTACAVSTLTTVVGQAVLGSYAVDTLSGLLMPNGLINIIGVLVGTVIRIQATQLREAEARSARLLLAREQEAALAAANERSRIAREMHDVVAHSLAVMITLADGAAAAVDRNPAMAKEALTTLAETGRSALADTRRLVGVLREDPAPFPARADAAVAPGTPGTPPATAGGAAPSGHAAAGAAGRSGPDGATVRELPVPEFAPPGTVAPVEPSREIADLRRRATDTEADASSGQTPLAPAPEQADLEVLVERFRTAGVPVTYRWTGRKLPNDKGLQLTLFRIAQEALTNVLRYAPTTRAVNVAVDRHAGTAVLTIDNDAAPGSTPLHGSGKGLIGMRERAAVYGGTVQAGPTATGWRVRAVLHWDEDWDDNDEGTAPWQMPQ</sequence>
<evidence type="ECO:0000256" key="10">
    <source>
        <dbReference type="SAM" id="Phobius"/>
    </source>
</evidence>
<feature type="domain" description="Signal transduction histidine kinase subgroup 3 dimerisation and phosphoacceptor" evidence="11">
    <location>
        <begin position="214"/>
        <end position="279"/>
    </location>
</feature>
<dbReference type="GO" id="GO:0000155">
    <property type="term" value="F:phosphorelay sensor kinase activity"/>
    <property type="evidence" value="ECO:0007669"/>
    <property type="project" value="InterPro"/>
</dbReference>
<comment type="catalytic activity">
    <reaction evidence="1">
        <text>ATP + protein L-histidine = ADP + protein N-phospho-L-histidine.</text>
        <dbReference type="EC" id="2.7.13.3"/>
    </reaction>
</comment>
<feature type="transmembrane region" description="Helical" evidence="10">
    <location>
        <begin position="51"/>
        <end position="69"/>
    </location>
</feature>
<evidence type="ECO:0000256" key="3">
    <source>
        <dbReference type="ARBA" id="ARBA00022553"/>
    </source>
</evidence>
<feature type="region of interest" description="Disordered" evidence="9">
    <location>
        <begin position="284"/>
        <end position="377"/>
    </location>
</feature>
<name>A0A1G9X7U9_9ACTO</name>
<evidence type="ECO:0000256" key="4">
    <source>
        <dbReference type="ARBA" id="ARBA00022679"/>
    </source>
</evidence>
<keyword evidence="8" id="KW-0902">Two-component regulatory system</keyword>
<evidence type="ECO:0000313" key="12">
    <source>
        <dbReference type="EMBL" id="SDM92859.1"/>
    </source>
</evidence>
<dbReference type="GO" id="GO:0005524">
    <property type="term" value="F:ATP binding"/>
    <property type="evidence" value="ECO:0007669"/>
    <property type="project" value="UniProtKB-KW"/>
</dbReference>
<dbReference type="InterPro" id="IPR011712">
    <property type="entry name" value="Sig_transdc_His_kin_sub3_dim/P"/>
</dbReference>
<keyword evidence="10" id="KW-1133">Transmembrane helix</keyword>
<dbReference type="InterPro" id="IPR036890">
    <property type="entry name" value="HATPase_C_sf"/>
</dbReference>
<dbReference type="CDD" id="cd16917">
    <property type="entry name" value="HATPase_UhpB-NarQ-NarX-like"/>
    <property type="match status" value="1"/>
</dbReference>
<keyword evidence="6 12" id="KW-0418">Kinase</keyword>
<gene>
    <name evidence="12" type="ORF">SAMN04487766_10929</name>
</gene>
<evidence type="ECO:0000256" key="5">
    <source>
        <dbReference type="ARBA" id="ARBA00022741"/>
    </source>
</evidence>
<organism evidence="12 13">
    <name type="scientific">Actinomyces ruminicola</name>
    <dbReference type="NCBI Taxonomy" id="332524"/>
    <lineage>
        <taxon>Bacteria</taxon>
        <taxon>Bacillati</taxon>
        <taxon>Actinomycetota</taxon>
        <taxon>Actinomycetes</taxon>
        <taxon>Actinomycetales</taxon>
        <taxon>Actinomycetaceae</taxon>
        <taxon>Actinomyces</taxon>
    </lineage>
</organism>
<dbReference type="Pfam" id="PF07730">
    <property type="entry name" value="HisKA_3"/>
    <property type="match status" value="1"/>
</dbReference>
<dbReference type="OrthoDB" id="227596at2"/>
<evidence type="ECO:0000259" key="11">
    <source>
        <dbReference type="Pfam" id="PF07730"/>
    </source>
</evidence>
<dbReference type="AlphaFoldDB" id="A0A1G9X7U9"/>
<dbReference type="EMBL" id="FNHU01000009">
    <property type="protein sequence ID" value="SDM92859.1"/>
    <property type="molecule type" value="Genomic_DNA"/>
</dbReference>
<feature type="transmembrane region" description="Helical" evidence="10">
    <location>
        <begin position="104"/>
        <end position="126"/>
    </location>
</feature>
<dbReference type="EC" id="2.7.13.3" evidence="2"/>
<accession>A0A1G9X7U9</accession>
<keyword evidence="10" id="KW-0812">Transmembrane</keyword>
<dbReference type="PANTHER" id="PTHR24421">
    <property type="entry name" value="NITRATE/NITRITE SENSOR PROTEIN NARX-RELATED"/>
    <property type="match status" value="1"/>
</dbReference>
<keyword evidence="3" id="KW-0597">Phosphoprotein</keyword>
<keyword evidence="5" id="KW-0547">Nucleotide-binding</keyword>
<keyword evidence="7" id="KW-0067">ATP-binding</keyword>
<keyword evidence="4" id="KW-0808">Transferase</keyword>
<feature type="transmembrane region" description="Helical" evidence="10">
    <location>
        <begin position="19"/>
        <end position="39"/>
    </location>
</feature>
<dbReference type="GO" id="GO:0046983">
    <property type="term" value="F:protein dimerization activity"/>
    <property type="evidence" value="ECO:0007669"/>
    <property type="project" value="InterPro"/>
</dbReference>
<evidence type="ECO:0000256" key="1">
    <source>
        <dbReference type="ARBA" id="ARBA00000085"/>
    </source>
</evidence>
<feature type="compositionally biased region" description="Basic and acidic residues" evidence="9">
    <location>
        <begin position="346"/>
        <end position="359"/>
    </location>
</feature>
<dbReference type="PANTHER" id="PTHR24421:SF10">
    <property type="entry name" value="NITRATE_NITRITE SENSOR PROTEIN NARQ"/>
    <property type="match status" value="1"/>
</dbReference>
<evidence type="ECO:0000256" key="9">
    <source>
        <dbReference type="SAM" id="MobiDB-lite"/>
    </source>
</evidence>
<feature type="transmembrane region" description="Helical" evidence="10">
    <location>
        <begin position="164"/>
        <end position="182"/>
    </location>
</feature>
<dbReference type="RefSeq" id="WP_092610880.1">
    <property type="nucleotide sequence ID" value="NZ_FNHU01000009.1"/>
</dbReference>
<dbReference type="Gene3D" id="3.30.565.10">
    <property type="entry name" value="Histidine kinase-like ATPase, C-terminal domain"/>
    <property type="match status" value="1"/>
</dbReference>
<dbReference type="Gene3D" id="1.20.5.1930">
    <property type="match status" value="1"/>
</dbReference>
<protein>
    <recommendedName>
        <fullName evidence="2">histidine kinase</fullName>
        <ecNumber evidence="2">2.7.13.3</ecNumber>
    </recommendedName>
</protein>
<evidence type="ECO:0000256" key="8">
    <source>
        <dbReference type="ARBA" id="ARBA00023012"/>
    </source>
</evidence>
<evidence type="ECO:0000256" key="7">
    <source>
        <dbReference type="ARBA" id="ARBA00022840"/>
    </source>
</evidence>
<feature type="transmembrane region" description="Helical" evidence="10">
    <location>
        <begin position="133"/>
        <end position="158"/>
    </location>
</feature>
<proteinExistence type="predicted"/>
<reference evidence="12 13" key="1">
    <citation type="submission" date="2016-10" db="EMBL/GenBank/DDBJ databases">
        <authorList>
            <person name="de Groot N.N."/>
        </authorList>
    </citation>
    <scope>NUCLEOTIDE SEQUENCE [LARGE SCALE GENOMIC DNA]</scope>
    <source>
        <strain evidence="12 13">KPR-7B</strain>
    </source>
</reference>
<dbReference type="GO" id="GO:0016020">
    <property type="term" value="C:membrane"/>
    <property type="evidence" value="ECO:0007669"/>
    <property type="project" value="InterPro"/>
</dbReference>
<feature type="transmembrane region" description="Helical" evidence="10">
    <location>
        <begin position="74"/>
        <end position="92"/>
    </location>
</feature>
<dbReference type="Proteomes" id="UP000199671">
    <property type="component" value="Unassembled WGS sequence"/>
</dbReference>
<feature type="compositionally biased region" description="Low complexity" evidence="9">
    <location>
        <begin position="284"/>
        <end position="325"/>
    </location>
</feature>
<dbReference type="InterPro" id="IPR050482">
    <property type="entry name" value="Sensor_HK_TwoCompSys"/>
</dbReference>
<dbReference type="SUPFAM" id="SSF55874">
    <property type="entry name" value="ATPase domain of HSP90 chaperone/DNA topoisomerase II/histidine kinase"/>
    <property type="match status" value="1"/>
</dbReference>
<evidence type="ECO:0000256" key="6">
    <source>
        <dbReference type="ARBA" id="ARBA00022777"/>
    </source>
</evidence>
<keyword evidence="10" id="KW-0472">Membrane</keyword>